<proteinExistence type="predicted"/>
<organism evidence="1">
    <name type="scientific">uncultured Caudovirales phage</name>
    <dbReference type="NCBI Taxonomy" id="2100421"/>
    <lineage>
        <taxon>Viruses</taxon>
        <taxon>Duplodnaviria</taxon>
        <taxon>Heunggongvirae</taxon>
        <taxon>Uroviricota</taxon>
        <taxon>Caudoviricetes</taxon>
        <taxon>Peduoviridae</taxon>
        <taxon>Maltschvirus</taxon>
        <taxon>Maltschvirus maltsch</taxon>
    </lineage>
</organism>
<sequence length="207" mass="21130">MASVSRINGFRPVKTITGSPYNGQANLYFVPASDSTVIMVGDAVKLLGDARAATGAPTVTRAGATDTAVGIVVGIVFTGVGDLTNIPPVTNLNTPVYRAASTDRYLLVCDDPNVVYEVQYAGTSVAAATITANVGLNGQFTTTAGNTASGSSGMQLDSSGLATTATLPLKVVGFPNRPDNIPGDTYFSYYVKLNSTTYGTGTGQAGV</sequence>
<gene>
    <name evidence="1" type="ORF">UFOVP249_30</name>
</gene>
<accession>A0A6J5LDS1</accession>
<reference evidence="1" key="1">
    <citation type="submission" date="2020-04" db="EMBL/GenBank/DDBJ databases">
        <authorList>
            <person name="Chiriac C."/>
            <person name="Salcher M."/>
            <person name="Ghai R."/>
            <person name="Kavagutti S V."/>
        </authorList>
    </citation>
    <scope>NUCLEOTIDE SEQUENCE</scope>
</reference>
<name>A0A6J5LDS1_9CAUD</name>
<dbReference type="EMBL" id="LR796268">
    <property type="protein sequence ID" value="CAB4132788.1"/>
    <property type="molecule type" value="Genomic_DNA"/>
</dbReference>
<protein>
    <submittedName>
        <fullName evidence="1">Uncharacterized protein</fullName>
    </submittedName>
</protein>
<evidence type="ECO:0000313" key="1">
    <source>
        <dbReference type="EMBL" id="CAB4132788.1"/>
    </source>
</evidence>